<evidence type="ECO:0000259" key="2">
    <source>
        <dbReference type="Pfam" id="PF07811"/>
    </source>
</evidence>
<keyword evidence="1" id="KW-0812">Transmembrane</keyword>
<feature type="transmembrane region" description="Helical" evidence="1">
    <location>
        <begin position="21"/>
        <end position="42"/>
    </location>
</feature>
<dbReference type="OrthoDB" id="7026216at2"/>
<dbReference type="RefSeq" id="WP_090415746.1">
    <property type="nucleotide sequence ID" value="NZ_FNOY01000087.1"/>
</dbReference>
<accession>A0A1H3P4B0</accession>
<dbReference type="AlphaFoldDB" id="A0A1H3P4B0"/>
<keyword evidence="1" id="KW-0472">Membrane</keyword>
<reference evidence="3 4" key="1">
    <citation type="submission" date="2016-10" db="EMBL/GenBank/DDBJ databases">
        <authorList>
            <person name="de Groot N.N."/>
        </authorList>
    </citation>
    <scope>NUCLEOTIDE SEQUENCE [LARGE SCALE GENOMIC DNA]</scope>
    <source>
        <strain evidence="3 4">Nm1</strain>
    </source>
</reference>
<dbReference type="Proteomes" id="UP000198640">
    <property type="component" value="Unassembled WGS sequence"/>
</dbReference>
<sequence>MYRSTFRLRQRMQGAVAVEMALLLVPMLVLVFGVAEFGRALYQYNTLAKSVRTAVRHLSQYNPSDATRYTQAQNEARCLAVHGNLICNGPALAPGLITNMVKINDTPIVVTTSEGTTISVVEVGIEGYEFDFFLDPRAFLGGGEQSIRFGDIRASMRQS</sequence>
<name>A0A1H3P4B0_9PROT</name>
<gene>
    <name evidence="3" type="ORF">SAMN05421881_10878</name>
</gene>
<dbReference type="EMBL" id="FNOY01000087">
    <property type="protein sequence ID" value="SDY95908.1"/>
    <property type="molecule type" value="Genomic_DNA"/>
</dbReference>
<organism evidence="3 4">
    <name type="scientific">Nitrosomonas halophila</name>
    <dbReference type="NCBI Taxonomy" id="44576"/>
    <lineage>
        <taxon>Bacteria</taxon>
        <taxon>Pseudomonadati</taxon>
        <taxon>Pseudomonadota</taxon>
        <taxon>Betaproteobacteria</taxon>
        <taxon>Nitrosomonadales</taxon>
        <taxon>Nitrosomonadaceae</taxon>
        <taxon>Nitrosomonas</taxon>
    </lineage>
</organism>
<dbReference type="InterPro" id="IPR012495">
    <property type="entry name" value="TadE-like_dom"/>
</dbReference>
<dbReference type="STRING" id="44576.SAMN05421881_10878"/>
<dbReference type="Pfam" id="PF07811">
    <property type="entry name" value="TadE"/>
    <property type="match status" value="1"/>
</dbReference>
<evidence type="ECO:0000313" key="4">
    <source>
        <dbReference type="Proteomes" id="UP000198640"/>
    </source>
</evidence>
<protein>
    <submittedName>
        <fullName evidence="3">TadE-like protein</fullName>
    </submittedName>
</protein>
<evidence type="ECO:0000313" key="3">
    <source>
        <dbReference type="EMBL" id="SDY95908.1"/>
    </source>
</evidence>
<evidence type="ECO:0000256" key="1">
    <source>
        <dbReference type="SAM" id="Phobius"/>
    </source>
</evidence>
<keyword evidence="4" id="KW-1185">Reference proteome</keyword>
<feature type="domain" description="TadE-like" evidence="2">
    <location>
        <begin position="14"/>
        <end position="56"/>
    </location>
</feature>
<keyword evidence="1" id="KW-1133">Transmembrane helix</keyword>
<proteinExistence type="predicted"/>